<proteinExistence type="predicted"/>
<reference evidence="2 3" key="1">
    <citation type="journal article" date="2019" name="Int. J. Syst. Evol. Microbiol.">
        <title>The Global Catalogue of Microorganisms (GCM) 10K type strain sequencing project: providing services to taxonomists for standard genome sequencing and annotation.</title>
        <authorList>
            <consortium name="The Broad Institute Genomics Platform"/>
            <consortium name="The Broad Institute Genome Sequencing Center for Infectious Disease"/>
            <person name="Wu L."/>
            <person name="Ma J."/>
        </authorList>
    </citation>
    <scope>NUCLEOTIDE SEQUENCE [LARGE SCALE GENOMIC DNA]</scope>
    <source>
        <strain evidence="2 3">JCM 6238</strain>
    </source>
</reference>
<evidence type="ECO:0000313" key="2">
    <source>
        <dbReference type="EMBL" id="GAA2328546.1"/>
    </source>
</evidence>
<organism evidence="2 3">
    <name type="scientific">Glycomyces rutgersensis</name>
    <dbReference type="NCBI Taxonomy" id="58115"/>
    <lineage>
        <taxon>Bacteria</taxon>
        <taxon>Bacillati</taxon>
        <taxon>Actinomycetota</taxon>
        <taxon>Actinomycetes</taxon>
        <taxon>Glycomycetales</taxon>
        <taxon>Glycomycetaceae</taxon>
        <taxon>Glycomyces</taxon>
    </lineage>
</organism>
<protein>
    <submittedName>
        <fullName evidence="2">Uncharacterized protein</fullName>
    </submittedName>
</protein>
<name>A0ABN3FEG9_9ACTN</name>
<evidence type="ECO:0000256" key="1">
    <source>
        <dbReference type="SAM" id="MobiDB-lite"/>
    </source>
</evidence>
<evidence type="ECO:0000313" key="3">
    <source>
        <dbReference type="Proteomes" id="UP001501584"/>
    </source>
</evidence>
<feature type="region of interest" description="Disordered" evidence="1">
    <location>
        <begin position="58"/>
        <end position="84"/>
    </location>
</feature>
<comment type="caution">
    <text evidence="2">The sequence shown here is derived from an EMBL/GenBank/DDBJ whole genome shotgun (WGS) entry which is preliminary data.</text>
</comment>
<dbReference type="Proteomes" id="UP001501584">
    <property type="component" value="Unassembled WGS sequence"/>
</dbReference>
<dbReference type="EMBL" id="BAAASX010000002">
    <property type="protein sequence ID" value="GAA2328546.1"/>
    <property type="molecule type" value="Genomic_DNA"/>
</dbReference>
<sequence length="133" mass="13843">MRVEVRGAIAEGHVVDLERPEVALDGGADPQDFAVVLGRFGFGEMVRLDHVAAAPDDHRVPAHQSAPGQVRVGDGPGLDAKPDAILNGPPLIAEAADSAGHALSPVLRPGHDALSAFRRRSDSAAFVFGSAKR</sequence>
<accession>A0ABN3FEG9</accession>
<gene>
    <name evidence="2" type="ORF">GCM10010403_19830</name>
</gene>
<keyword evidence="3" id="KW-1185">Reference proteome</keyword>